<dbReference type="Proteomes" id="UP000094329">
    <property type="component" value="Unassembled WGS sequence"/>
</dbReference>
<dbReference type="EMBL" id="MDTU01000001">
    <property type="protein sequence ID" value="ODN43843.1"/>
    <property type="molecule type" value="Genomic_DNA"/>
</dbReference>
<proteinExistence type="predicted"/>
<name>A0ABX3A4Q9_9GAMM</name>
<comment type="caution">
    <text evidence="2">The sequence shown here is derived from an EMBL/GenBank/DDBJ whole genome shotgun (WGS) entry which is preliminary data.</text>
</comment>
<evidence type="ECO:0000313" key="2">
    <source>
        <dbReference type="EMBL" id="ODN43843.1"/>
    </source>
</evidence>
<feature type="compositionally biased region" description="Basic and acidic residues" evidence="1">
    <location>
        <begin position="142"/>
        <end position="153"/>
    </location>
</feature>
<keyword evidence="3" id="KW-1185">Reference proteome</keyword>
<dbReference type="RefSeq" id="WP_069313639.1">
    <property type="nucleotide sequence ID" value="NZ_MDTU01000001.1"/>
</dbReference>
<organism evidence="2 3">
    <name type="scientific">Piscirickettsia litoralis</name>
    <dbReference type="NCBI Taxonomy" id="1891921"/>
    <lineage>
        <taxon>Bacteria</taxon>
        <taxon>Pseudomonadati</taxon>
        <taxon>Pseudomonadota</taxon>
        <taxon>Gammaproteobacteria</taxon>
        <taxon>Thiotrichales</taxon>
        <taxon>Piscirickettsiaceae</taxon>
        <taxon>Piscirickettsia</taxon>
    </lineage>
</organism>
<feature type="region of interest" description="Disordered" evidence="1">
    <location>
        <begin position="132"/>
        <end position="153"/>
    </location>
</feature>
<protein>
    <submittedName>
        <fullName evidence="2">Uncharacterized protein</fullName>
    </submittedName>
</protein>
<reference evidence="2 3" key="1">
    <citation type="submission" date="2016-08" db="EMBL/GenBank/DDBJ databases">
        <title>Draft genome sequence of Candidatus Piscirickettsia litoralis, from seawater.</title>
        <authorList>
            <person name="Wan X."/>
            <person name="Lee A.J."/>
            <person name="Hou S."/>
            <person name="Donachie S.P."/>
        </authorList>
    </citation>
    <scope>NUCLEOTIDE SEQUENCE [LARGE SCALE GENOMIC DNA]</scope>
    <source>
        <strain evidence="2 3">Y2</strain>
    </source>
</reference>
<gene>
    <name evidence="2" type="ORF">BGC07_14285</name>
</gene>
<sequence length="153" mass="17437">MSNNQSYIERQQAKQLAENIGNPCILPDFRRLAEKVDELYQGHLYRVDTLHRICDEIYPVEKNGQDEKGEGEGDTAISPYSVMSLLYLINPRRTISVFIEFLCSDENAETVIMDNARLLGIKAVSKEAVTVMSKKKSSSQQERSERRHEISLG</sequence>
<accession>A0ABX3A4Q9</accession>
<evidence type="ECO:0000313" key="3">
    <source>
        <dbReference type="Proteomes" id="UP000094329"/>
    </source>
</evidence>
<evidence type="ECO:0000256" key="1">
    <source>
        <dbReference type="SAM" id="MobiDB-lite"/>
    </source>
</evidence>